<evidence type="ECO:0000313" key="2">
    <source>
        <dbReference type="Proteomes" id="UP000510660"/>
    </source>
</evidence>
<protein>
    <submittedName>
        <fullName evidence="1">Uncharacterized protein</fullName>
    </submittedName>
</protein>
<dbReference type="EMBL" id="CP047415">
    <property type="protein sequence ID" value="QLL74352.1"/>
    <property type="molecule type" value="Genomic_DNA"/>
</dbReference>
<gene>
    <name evidence="1" type="ORF">GTO85_08320</name>
</gene>
<dbReference type="Proteomes" id="UP000510660">
    <property type="component" value="Chromosome"/>
</dbReference>
<dbReference type="RefSeq" id="WP_180860457.1">
    <property type="nucleotide sequence ID" value="NZ_CP047415.1"/>
</dbReference>
<name>A0A7H9EAW2_9LACO</name>
<sequence>MARQLDLFSASRTTAYENTHQRIQRRLRTTGQGNKRVERLVNRRGMQSMRANRRALANGGKHAGVMRANFGGKTFRLVRGGQRASSGSRGG</sequence>
<dbReference type="AlphaFoldDB" id="A0A7H9EAW2"/>
<evidence type="ECO:0000313" key="1">
    <source>
        <dbReference type="EMBL" id="QLL74352.1"/>
    </source>
</evidence>
<accession>A0A7H9EAW2</accession>
<proteinExistence type="predicted"/>
<organism evidence="1 2">
    <name type="scientific">Lactobacillus crispatus</name>
    <dbReference type="NCBI Taxonomy" id="47770"/>
    <lineage>
        <taxon>Bacteria</taxon>
        <taxon>Bacillati</taxon>
        <taxon>Bacillota</taxon>
        <taxon>Bacilli</taxon>
        <taxon>Lactobacillales</taxon>
        <taxon>Lactobacillaceae</taxon>
        <taxon>Lactobacillus</taxon>
    </lineage>
</organism>
<reference evidence="1 2" key="1">
    <citation type="submission" date="2020-01" db="EMBL/GenBank/DDBJ databases">
        <title>Complete and circular genome sequences of six lactobacillus isolates from horses.</title>
        <authorList>
            <person name="Hassan H.M."/>
        </authorList>
    </citation>
    <scope>NUCLEOTIDE SEQUENCE [LARGE SCALE GENOMIC DNA]</scope>
    <source>
        <strain evidence="1 2">1D</strain>
    </source>
</reference>